<keyword evidence="3" id="KW-0210">Decarboxylase</keyword>
<proteinExistence type="inferred from homology"/>
<sequence length="466" mass="52024">MKNKKYISPILENIRNTDFTNDLTIAHNYAVEYINTVDNMRVYPDKKALNNLSRFDENLCKTPTSNAEILHQLGKYGSKATVAQSGGRYFGFVCGGILPSSLCSKWITDVWDQNPALYVLSPISSKLEDICEKWIVKLLGLPENTSVGFVSGSSTAIICGLLAARNYLLNKLEYNVSKKGLFDSPKIKVVLSEGAHSTIFKSLSIIGLGQESIIKVPMDEQGRILVAKIPPLDNSTIVILQAGNVNTGSFDNFEEVCKKAKDVGAWVHIDGAFGLWAAANNTMSDLSKGIELADSWNMDAHKTLNSPYDNGIVLCRHRESLVNAMHMTDDYIVLSKNRDSMMYTMEMSRRARAIDIWATLKGLGSDGVSELVEELHYKAKYFSDCLIKHNFEILNEVVFNQVLAYFKNDTATEELIRRIQESGVCWLGGSKWNGKSVMRISISSYKTTYEDIDICIEEIVKLSKTL</sequence>
<evidence type="ECO:0000256" key="4">
    <source>
        <dbReference type="ARBA" id="ARBA00022898"/>
    </source>
</evidence>
<dbReference type="GO" id="GO:0004058">
    <property type="term" value="F:aromatic-L-amino-acid decarboxylase activity"/>
    <property type="evidence" value="ECO:0007669"/>
    <property type="project" value="UniProtKB-ARBA"/>
</dbReference>
<dbReference type="Pfam" id="PF00282">
    <property type="entry name" value="Pyridoxal_deC"/>
    <property type="match status" value="1"/>
</dbReference>
<dbReference type="RefSeq" id="WP_003426671.1">
    <property type="nucleotide sequence ID" value="NZ_AP025558.1"/>
</dbReference>
<dbReference type="EMBL" id="DAEQIJ010000011">
    <property type="protein sequence ID" value="HBH2620650.1"/>
    <property type="molecule type" value="Genomic_DNA"/>
</dbReference>
<name>A0A9P3TWL2_CLODI</name>
<evidence type="ECO:0000313" key="8">
    <source>
        <dbReference type="EMBL" id="HBH2620650.1"/>
    </source>
</evidence>
<gene>
    <name evidence="8" type="ORF">KRQ00_002421</name>
</gene>
<dbReference type="InterPro" id="IPR015424">
    <property type="entry name" value="PyrdxlP-dep_Trfase"/>
</dbReference>
<dbReference type="InterPro" id="IPR015421">
    <property type="entry name" value="PyrdxlP-dep_Trfase_major"/>
</dbReference>
<evidence type="ECO:0000256" key="3">
    <source>
        <dbReference type="ARBA" id="ARBA00022793"/>
    </source>
</evidence>
<dbReference type="GO" id="GO:0008483">
    <property type="term" value="F:transaminase activity"/>
    <property type="evidence" value="ECO:0007669"/>
    <property type="project" value="UniProtKB-KW"/>
</dbReference>
<protein>
    <submittedName>
        <fullName evidence="8">Aspartate aminotransferase family protein</fullName>
    </submittedName>
</protein>
<evidence type="ECO:0000256" key="7">
    <source>
        <dbReference type="RuleBase" id="RU000382"/>
    </source>
</evidence>
<evidence type="ECO:0000256" key="2">
    <source>
        <dbReference type="ARBA" id="ARBA00009533"/>
    </source>
</evidence>
<dbReference type="AlphaFoldDB" id="A0A9P3TWL2"/>
<organism evidence="8 9">
    <name type="scientific">Clostridioides difficile</name>
    <name type="common">Peptoclostridium difficile</name>
    <dbReference type="NCBI Taxonomy" id="1496"/>
    <lineage>
        <taxon>Bacteria</taxon>
        <taxon>Bacillati</taxon>
        <taxon>Bacillota</taxon>
        <taxon>Clostridia</taxon>
        <taxon>Peptostreptococcales</taxon>
        <taxon>Peptostreptococcaceae</taxon>
        <taxon>Clostridioides</taxon>
    </lineage>
</organism>
<dbReference type="PANTHER" id="PTHR11999:SF70">
    <property type="entry name" value="MIP05841P"/>
    <property type="match status" value="1"/>
</dbReference>
<reference evidence="8" key="2">
    <citation type="submission" date="2021-06" db="EMBL/GenBank/DDBJ databases">
        <authorList>
            <consortium name="NCBI Pathogen Detection Project"/>
        </authorList>
    </citation>
    <scope>NUCLEOTIDE SEQUENCE</scope>
    <source>
        <strain evidence="8">Clostridioides</strain>
    </source>
</reference>
<dbReference type="InterPro" id="IPR015422">
    <property type="entry name" value="PyrdxlP-dep_Trfase_small"/>
</dbReference>
<comment type="caution">
    <text evidence="8">The sequence shown here is derived from an EMBL/GenBank/DDBJ whole genome shotgun (WGS) entry which is preliminary data.</text>
</comment>
<comment type="similarity">
    <text evidence="2 7">Belongs to the group II decarboxylase family.</text>
</comment>
<dbReference type="InterPro" id="IPR002129">
    <property type="entry name" value="PyrdxlP-dep_de-COase"/>
</dbReference>
<dbReference type="PANTHER" id="PTHR11999">
    <property type="entry name" value="GROUP II PYRIDOXAL-5-PHOSPHATE DECARBOXYLASE"/>
    <property type="match status" value="1"/>
</dbReference>
<keyword evidence="8" id="KW-0808">Transferase</keyword>
<keyword evidence="8" id="KW-0032">Aminotransferase</keyword>
<dbReference type="GO" id="GO:0030170">
    <property type="term" value="F:pyridoxal phosphate binding"/>
    <property type="evidence" value="ECO:0007669"/>
    <property type="project" value="InterPro"/>
</dbReference>
<evidence type="ECO:0000256" key="5">
    <source>
        <dbReference type="ARBA" id="ARBA00023239"/>
    </source>
</evidence>
<comment type="cofactor">
    <cofactor evidence="1 6 7">
        <name>pyridoxal 5'-phosphate</name>
        <dbReference type="ChEBI" id="CHEBI:597326"/>
    </cofactor>
</comment>
<keyword evidence="5 7" id="KW-0456">Lyase</keyword>
<dbReference type="SUPFAM" id="SSF53383">
    <property type="entry name" value="PLP-dependent transferases"/>
    <property type="match status" value="1"/>
</dbReference>
<feature type="modified residue" description="N6-(pyridoxal phosphate)lysine" evidence="6">
    <location>
        <position position="302"/>
    </location>
</feature>
<evidence type="ECO:0000256" key="6">
    <source>
        <dbReference type="PIRSR" id="PIRSR602129-50"/>
    </source>
</evidence>
<dbReference type="Gene3D" id="3.40.640.10">
    <property type="entry name" value="Type I PLP-dependent aspartate aminotransferase-like (Major domain)"/>
    <property type="match status" value="1"/>
</dbReference>
<reference evidence="8" key="1">
    <citation type="journal article" date="2018" name="Genome Biol.">
        <title>SKESA: strategic k-mer extension for scrupulous assemblies.</title>
        <authorList>
            <person name="Souvorov A."/>
            <person name="Agarwala R."/>
            <person name="Lipman D.J."/>
        </authorList>
    </citation>
    <scope>NUCLEOTIDE SEQUENCE</scope>
    <source>
        <strain evidence="8">Clostridioides</strain>
    </source>
</reference>
<accession>A0A9P3TWL2</accession>
<dbReference type="Proteomes" id="UP000879542">
    <property type="component" value="Unassembled WGS sequence"/>
</dbReference>
<dbReference type="GO" id="GO:0019752">
    <property type="term" value="P:carboxylic acid metabolic process"/>
    <property type="evidence" value="ECO:0007669"/>
    <property type="project" value="InterPro"/>
</dbReference>
<evidence type="ECO:0000313" key="9">
    <source>
        <dbReference type="Proteomes" id="UP000879542"/>
    </source>
</evidence>
<dbReference type="InterPro" id="IPR010977">
    <property type="entry name" value="Aromatic_deC"/>
</dbReference>
<keyword evidence="4 6" id="KW-0663">Pyridoxal phosphate</keyword>
<dbReference type="Gene3D" id="3.90.1150.10">
    <property type="entry name" value="Aspartate Aminotransferase, domain 1"/>
    <property type="match status" value="1"/>
</dbReference>
<evidence type="ECO:0000256" key="1">
    <source>
        <dbReference type="ARBA" id="ARBA00001933"/>
    </source>
</evidence>